<evidence type="ECO:0000256" key="3">
    <source>
        <dbReference type="ARBA" id="ARBA00022452"/>
    </source>
</evidence>
<evidence type="ECO:0000256" key="2">
    <source>
        <dbReference type="ARBA" id="ARBA00022448"/>
    </source>
</evidence>
<keyword evidence="9" id="KW-1185">Reference proteome</keyword>
<dbReference type="InterPro" id="IPR008969">
    <property type="entry name" value="CarboxyPept-like_regulatory"/>
</dbReference>
<dbReference type="Pfam" id="PF13620">
    <property type="entry name" value="CarboxypepD_reg"/>
    <property type="match status" value="1"/>
</dbReference>
<protein>
    <submittedName>
        <fullName evidence="8">Carboxypeptidase family protein</fullName>
    </submittedName>
</protein>
<dbReference type="PANTHER" id="PTHR30069">
    <property type="entry name" value="TONB-DEPENDENT OUTER MEMBRANE RECEPTOR"/>
    <property type="match status" value="1"/>
</dbReference>
<keyword evidence="6" id="KW-0998">Cell outer membrane</keyword>
<keyword evidence="8" id="KW-0645">Protease</keyword>
<evidence type="ECO:0000256" key="5">
    <source>
        <dbReference type="ARBA" id="ARBA00023136"/>
    </source>
</evidence>
<dbReference type="GO" id="GO:0044718">
    <property type="term" value="P:siderophore transmembrane transport"/>
    <property type="evidence" value="ECO:0007669"/>
    <property type="project" value="TreeGrafter"/>
</dbReference>
<name>A0A327VXS4_9BACT</name>
<keyword evidence="8" id="KW-0121">Carboxypeptidase</keyword>
<dbReference type="Proteomes" id="UP000249819">
    <property type="component" value="Unassembled WGS sequence"/>
</dbReference>
<sequence>MLLAFVSFGQVTTSSVTGRIKDDKGEGLIGATVKATHIPSGTVYGTVTRTDGNYTIPGMRIGGPYKVEISFIGFTSVTLEGISLNLGEPFVINQTMTSGKELKTVNVVGSKAASFNQNKTGASTVVGLRQLQTLPTVTRNITDFTRLTPQANGNGFGGRDGRLNNLQVDGANLNNNFGLNSDPTPGGGASPISLDAYDQISVNIAPYDVRQSGFTGAGINAVTKSGTNDFHGSVYGYYRDQSFNGTKVHDNTLTLPKSENKIFGGTLGGAIIKNKLFFFVSGEYEKSSAPGITWQPTPTGFTGTRPANMSATPADSLKKLSDYLISKYGYNPGTYTNFPAFETKNHKILAKVDWNINSIHKLTLKYSDFKGSDNSMLNGSSIPNSTTGNAFVIGGGASGISRLPNNRFSNQSMAFSNSNYGTNHWVKSGSLELNSAFSNRMSNQFIITYTKNQDTRFSMGDVFPTVDIMDGTGKNYISFGSDPFTRNNDVVNNIFNVTDNFTLYKGDHTFTAGISYEYQKLGNMFMPGSASYYIYNTLADFMNNAAPAFYANTYTLVPGDSAIYSANLKIGQLGAYVQDEWNVRPNFKLTVGLRADLPIYPSQPLENPAITALSFPDKDGNMTHFSTGKWPNSKLLLSPRVGFRWDVLGDKSLIVRGGTGIFTGKIPFVYLTNMPTNSGMYQNQVVLNKAADLAGITFNPNASAYLSKFPTSPSPVAPSGFTLVDPKFKFPQVWRSNVGIDKALGGGFTATFEAMFTKDINAVIMRNPNLLAPTKELAAGGDDRPWYGILANQSDKYLNKGQTTVVIMENTSKGYSMSFTGQLSKTFSNGLYGSVAYTYTNAKDVTGNPGNQAASIWQSNPNVGTSNSLELGPSQYAMPHRVVANVSYRKEYAKHFASTLSLFYEGSNLSTISYVVNGDINGDGNSSADLMYIYKTGAEVNFSQYTYNAGKPDQKVFTVADQQAAYDQFINSSKYLKKHKGEYAARNGAVLPWYNRLDARFLQDFYLTTKGGTRHTLQFSVDMLNLPNLLSKNWGVRQQTTLNNPLVSKGVNANGTVNYQMANIGGTLVNNAYQDNISNLSTWGMQLGLRYSF</sequence>
<evidence type="ECO:0000256" key="4">
    <source>
        <dbReference type="ARBA" id="ARBA00022692"/>
    </source>
</evidence>
<dbReference type="InterPro" id="IPR039426">
    <property type="entry name" value="TonB-dep_rcpt-like"/>
</dbReference>
<dbReference type="InterPro" id="IPR036942">
    <property type="entry name" value="Beta-barrel_TonB_sf"/>
</dbReference>
<dbReference type="SUPFAM" id="SSF49464">
    <property type="entry name" value="Carboxypeptidase regulatory domain-like"/>
    <property type="match status" value="1"/>
</dbReference>
<keyword evidence="2" id="KW-0813">Transport</keyword>
<evidence type="ECO:0000313" key="8">
    <source>
        <dbReference type="EMBL" id="RAJ81779.1"/>
    </source>
</evidence>
<reference evidence="8 9" key="1">
    <citation type="submission" date="2018-06" db="EMBL/GenBank/DDBJ databases">
        <title>Genomic Encyclopedia of Archaeal and Bacterial Type Strains, Phase II (KMG-II): from individual species to whole genera.</title>
        <authorList>
            <person name="Goeker M."/>
        </authorList>
    </citation>
    <scope>NUCLEOTIDE SEQUENCE [LARGE SCALE GENOMIC DNA]</scope>
    <source>
        <strain evidence="8 9">DSM 29821</strain>
    </source>
</reference>
<keyword evidence="5" id="KW-0472">Membrane</keyword>
<dbReference type="RefSeq" id="WP_170137723.1">
    <property type="nucleotide sequence ID" value="NZ_QLMA01000004.1"/>
</dbReference>
<gene>
    <name evidence="8" type="ORF">CLV59_1042</name>
</gene>
<keyword evidence="8" id="KW-0378">Hydrolase</keyword>
<comment type="subcellular location">
    <subcellularLocation>
        <location evidence="1">Cell outer membrane</location>
        <topology evidence="1">Multi-pass membrane protein</topology>
    </subcellularLocation>
</comment>
<keyword evidence="3" id="KW-1134">Transmembrane beta strand</keyword>
<dbReference type="PANTHER" id="PTHR30069:SF46">
    <property type="entry name" value="OAR PROTEIN"/>
    <property type="match status" value="1"/>
</dbReference>
<feature type="domain" description="TonB-dependent transporter Oar-like beta-barrel" evidence="7">
    <location>
        <begin position="222"/>
        <end position="1029"/>
    </location>
</feature>
<dbReference type="GO" id="GO:0009279">
    <property type="term" value="C:cell outer membrane"/>
    <property type="evidence" value="ECO:0007669"/>
    <property type="project" value="UniProtKB-SubCell"/>
</dbReference>
<evidence type="ECO:0000256" key="6">
    <source>
        <dbReference type="ARBA" id="ARBA00023237"/>
    </source>
</evidence>
<comment type="caution">
    <text evidence="8">The sequence shown here is derived from an EMBL/GenBank/DDBJ whole genome shotgun (WGS) entry which is preliminary data.</text>
</comment>
<dbReference type="GO" id="GO:0015344">
    <property type="term" value="F:siderophore uptake transmembrane transporter activity"/>
    <property type="evidence" value="ECO:0007669"/>
    <property type="project" value="TreeGrafter"/>
</dbReference>
<dbReference type="GO" id="GO:0004180">
    <property type="term" value="F:carboxypeptidase activity"/>
    <property type="evidence" value="ECO:0007669"/>
    <property type="project" value="UniProtKB-KW"/>
</dbReference>
<dbReference type="Gene3D" id="2.60.40.1120">
    <property type="entry name" value="Carboxypeptidase-like, regulatory domain"/>
    <property type="match status" value="1"/>
</dbReference>
<dbReference type="Gene3D" id="2.40.170.20">
    <property type="entry name" value="TonB-dependent receptor, beta-barrel domain"/>
    <property type="match status" value="1"/>
</dbReference>
<evidence type="ECO:0000259" key="7">
    <source>
        <dbReference type="Pfam" id="PF25183"/>
    </source>
</evidence>
<accession>A0A327VXS4</accession>
<dbReference type="InterPro" id="IPR057601">
    <property type="entry name" value="Oar-like_b-barrel"/>
</dbReference>
<dbReference type="EMBL" id="QLMA01000004">
    <property type="protein sequence ID" value="RAJ81779.1"/>
    <property type="molecule type" value="Genomic_DNA"/>
</dbReference>
<dbReference type="Pfam" id="PF25183">
    <property type="entry name" value="OMP_b-brl_4"/>
    <property type="match status" value="1"/>
</dbReference>
<evidence type="ECO:0000313" key="9">
    <source>
        <dbReference type="Proteomes" id="UP000249819"/>
    </source>
</evidence>
<proteinExistence type="predicted"/>
<evidence type="ECO:0000256" key="1">
    <source>
        <dbReference type="ARBA" id="ARBA00004571"/>
    </source>
</evidence>
<organism evidence="8 9">
    <name type="scientific">Chitinophaga dinghuensis</name>
    <dbReference type="NCBI Taxonomy" id="1539050"/>
    <lineage>
        <taxon>Bacteria</taxon>
        <taxon>Pseudomonadati</taxon>
        <taxon>Bacteroidota</taxon>
        <taxon>Chitinophagia</taxon>
        <taxon>Chitinophagales</taxon>
        <taxon>Chitinophagaceae</taxon>
        <taxon>Chitinophaga</taxon>
    </lineage>
</organism>
<dbReference type="AlphaFoldDB" id="A0A327VXS4"/>
<keyword evidence="4" id="KW-0812">Transmembrane</keyword>
<dbReference type="SUPFAM" id="SSF56935">
    <property type="entry name" value="Porins"/>
    <property type="match status" value="1"/>
</dbReference>